<evidence type="ECO:0000313" key="2">
    <source>
        <dbReference type="Proteomes" id="UP000265801"/>
    </source>
</evidence>
<name>A0A3A1QMX4_9BACI</name>
<gene>
    <name evidence="1" type="ORF">D3H55_21945</name>
</gene>
<dbReference type="EMBL" id="QXIR01000045">
    <property type="protein sequence ID" value="RIW28459.1"/>
    <property type="molecule type" value="Genomic_DNA"/>
</dbReference>
<evidence type="ECO:0000313" key="1">
    <source>
        <dbReference type="EMBL" id="RIW28459.1"/>
    </source>
</evidence>
<proteinExistence type="predicted"/>
<dbReference type="AlphaFoldDB" id="A0A3A1QMX4"/>
<keyword evidence="2" id="KW-1185">Reference proteome</keyword>
<dbReference type="RefSeq" id="WP_119549457.1">
    <property type="nucleotide sequence ID" value="NZ_QXIR01000045.1"/>
</dbReference>
<sequence length="90" mass="10668">MQRVEAHFRNENEAEDAKASLQTMKVRDVMVEKVPQSNRNLWDLIRDTFSREDTFNEDHHEPHIVEFQVEEGDYPLAKDVIKKNNGYIHS</sequence>
<organism evidence="1 2">
    <name type="scientific">Bacillus salacetis</name>
    <dbReference type="NCBI Taxonomy" id="2315464"/>
    <lineage>
        <taxon>Bacteria</taxon>
        <taxon>Bacillati</taxon>
        <taxon>Bacillota</taxon>
        <taxon>Bacilli</taxon>
        <taxon>Bacillales</taxon>
        <taxon>Bacillaceae</taxon>
        <taxon>Bacillus</taxon>
    </lineage>
</organism>
<reference evidence="1 2" key="1">
    <citation type="submission" date="2018-09" db="EMBL/GenBank/DDBJ databases">
        <title>Bacillus saliacetes sp. nov., isolated from Thai shrimp paste (Ka-pi).</title>
        <authorList>
            <person name="Daroonpunt R."/>
            <person name="Tanasupawat S."/>
            <person name="Yiamsombut S."/>
        </authorList>
    </citation>
    <scope>NUCLEOTIDE SEQUENCE [LARGE SCALE GENOMIC DNA]</scope>
    <source>
        <strain evidence="1 2">SKP7-4</strain>
    </source>
</reference>
<protein>
    <submittedName>
        <fullName evidence="1">Uncharacterized protein</fullName>
    </submittedName>
</protein>
<accession>A0A3A1QMX4</accession>
<comment type="caution">
    <text evidence="1">The sequence shown here is derived from an EMBL/GenBank/DDBJ whole genome shotgun (WGS) entry which is preliminary data.</text>
</comment>
<dbReference type="Proteomes" id="UP000265801">
    <property type="component" value="Unassembled WGS sequence"/>
</dbReference>